<proteinExistence type="predicted"/>
<organism evidence="1 2">
    <name type="scientific">Acaulospora colombiana</name>
    <dbReference type="NCBI Taxonomy" id="27376"/>
    <lineage>
        <taxon>Eukaryota</taxon>
        <taxon>Fungi</taxon>
        <taxon>Fungi incertae sedis</taxon>
        <taxon>Mucoromycota</taxon>
        <taxon>Glomeromycotina</taxon>
        <taxon>Glomeromycetes</taxon>
        <taxon>Diversisporales</taxon>
        <taxon>Acaulosporaceae</taxon>
        <taxon>Acaulospora</taxon>
    </lineage>
</organism>
<name>A0ACA9Q0G4_9GLOM</name>
<evidence type="ECO:0000313" key="1">
    <source>
        <dbReference type="EMBL" id="CAG8732611.1"/>
    </source>
</evidence>
<dbReference type="EMBL" id="CAJVPT010043606">
    <property type="protein sequence ID" value="CAG8732611.1"/>
    <property type="molecule type" value="Genomic_DNA"/>
</dbReference>
<feature type="non-terminal residue" evidence="1">
    <location>
        <position position="1"/>
    </location>
</feature>
<accession>A0ACA9Q0G4</accession>
<evidence type="ECO:0000313" key="2">
    <source>
        <dbReference type="Proteomes" id="UP000789525"/>
    </source>
</evidence>
<protein>
    <submittedName>
        <fullName evidence="1">12007_t:CDS:1</fullName>
    </submittedName>
</protein>
<reference evidence="1" key="1">
    <citation type="submission" date="2021-06" db="EMBL/GenBank/DDBJ databases">
        <authorList>
            <person name="Kallberg Y."/>
            <person name="Tangrot J."/>
            <person name="Rosling A."/>
        </authorList>
    </citation>
    <scope>NUCLEOTIDE SEQUENCE</scope>
    <source>
        <strain evidence="1">CL356</strain>
    </source>
</reference>
<keyword evidence="2" id="KW-1185">Reference proteome</keyword>
<sequence>EGKKHLFKVYPGTTHGFGSRPNFDILKVKESWETLMQDIPSWFKENL</sequence>
<gene>
    <name evidence="1" type="ORF">ACOLOM_LOCUS11734</name>
</gene>
<comment type="caution">
    <text evidence="1">The sequence shown here is derived from an EMBL/GenBank/DDBJ whole genome shotgun (WGS) entry which is preliminary data.</text>
</comment>
<dbReference type="Proteomes" id="UP000789525">
    <property type="component" value="Unassembled WGS sequence"/>
</dbReference>